<feature type="transmembrane region" description="Helical" evidence="1">
    <location>
        <begin position="44"/>
        <end position="65"/>
    </location>
</feature>
<dbReference type="GO" id="GO:0016020">
    <property type="term" value="C:membrane"/>
    <property type="evidence" value="ECO:0007669"/>
    <property type="project" value="InterPro"/>
</dbReference>
<feature type="transmembrane region" description="Helical" evidence="1">
    <location>
        <begin position="20"/>
        <end position="38"/>
    </location>
</feature>
<feature type="transmembrane region" description="Helical" evidence="1">
    <location>
        <begin position="95"/>
        <end position="113"/>
    </location>
</feature>
<evidence type="ECO:0000256" key="1">
    <source>
        <dbReference type="SAM" id="Phobius"/>
    </source>
</evidence>
<organism evidence="2 3">
    <name type="scientific">Metamycoplasma canadense</name>
    <dbReference type="NCBI Taxonomy" id="29554"/>
    <lineage>
        <taxon>Bacteria</taxon>
        <taxon>Bacillati</taxon>
        <taxon>Mycoplasmatota</taxon>
        <taxon>Mycoplasmoidales</taxon>
        <taxon>Metamycoplasmataceae</taxon>
        <taxon>Metamycoplasma</taxon>
    </lineage>
</organism>
<protein>
    <recommendedName>
        <fullName evidence="4">ECF transporter S component</fullName>
    </recommendedName>
</protein>
<evidence type="ECO:0000313" key="2">
    <source>
        <dbReference type="EMBL" id="BAP39451.1"/>
    </source>
</evidence>
<keyword evidence="3" id="KW-1185">Reference proteome</keyword>
<keyword evidence="1" id="KW-0812">Transmembrane</keyword>
<dbReference type="Gene3D" id="1.10.1760.20">
    <property type="match status" value="1"/>
</dbReference>
<dbReference type="InterPro" id="IPR009825">
    <property type="entry name" value="ECF_substrate-spec-like"/>
</dbReference>
<feature type="transmembrane region" description="Helical" evidence="1">
    <location>
        <begin position="72"/>
        <end position="89"/>
    </location>
</feature>
<dbReference type="RefSeq" id="WP_045433427.1">
    <property type="nucleotide sequence ID" value="NZ_AP014631.1"/>
</dbReference>
<evidence type="ECO:0008006" key="4">
    <source>
        <dbReference type="Google" id="ProtNLM"/>
    </source>
</evidence>
<dbReference type="AlphaFoldDB" id="A0A077L6L2"/>
<feature type="transmembrane region" description="Helical" evidence="1">
    <location>
        <begin position="120"/>
        <end position="140"/>
    </location>
</feature>
<reference evidence="3" key="1">
    <citation type="journal article" date="2014" name="Genome Announc.">
        <title>Complete Genome Sequence of Mycoplasma canadense Strain HAZ 360_1 from Bovine Mastitic Milk in Japan.</title>
        <authorList>
            <person name="Hata E."/>
        </authorList>
    </citation>
    <scope>NUCLEOTIDE SEQUENCE [LARGE SCALE GENOMIC DNA]</scope>
    <source>
        <strain evidence="3">HAZ360_1</strain>
    </source>
</reference>
<feature type="transmembrane region" description="Helical" evidence="1">
    <location>
        <begin position="198"/>
        <end position="219"/>
    </location>
</feature>
<gene>
    <name evidence="2" type="ORF">MCAN360_0217</name>
</gene>
<dbReference type="Pfam" id="PF07155">
    <property type="entry name" value="ECF-ribofla_trS"/>
    <property type="match status" value="1"/>
</dbReference>
<accession>A0A077L6L2</accession>
<evidence type="ECO:0000313" key="3">
    <source>
        <dbReference type="Proteomes" id="UP000031641"/>
    </source>
</evidence>
<dbReference type="STRING" id="29554.MCAN360_0217"/>
<dbReference type="Proteomes" id="UP000031641">
    <property type="component" value="Chromosome"/>
</dbReference>
<name>A0A077L6L2_9BACT</name>
<dbReference type="HOGENOM" id="CLU_084455_0_0_14"/>
<proteinExistence type="predicted"/>
<keyword evidence="1" id="KW-1133">Transmembrane helix</keyword>
<sequence>MIISWIQNIKRNIKTKSHLLSVFEIAQIGLLLAIYMIMSMIEKYVFTGAFNISLTYAIYIIFGLALGPWKGAIAGLLCDTLNQVIFGISTWMPEYAIIPIVIAFLAGFFINWLNRKHSLSWTTGFIFLFIVTAIFIYILVKNVDSFPIRETALKRKKVFSLNAVIGISTFGIGTVWLISLTLFIFYKITRNISKKYSSYLFFIIMLTVFAIIIITRWLWGPFAYINYHNRFRSGKWEYSDYYFFFMIPIIFKSLIEIPIYSVIIFAIYPVIKLIRKKIKNITRKINAY</sequence>
<feature type="transmembrane region" description="Helical" evidence="1">
    <location>
        <begin position="160"/>
        <end position="186"/>
    </location>
</feature>
<feature type="transmembrane region" description="Helical" evidence="1">
    <location>
        <begin position="241"/>
        <end position="271"/>
    </location>
</feature>
<keyword evidence="1" id="KW-0472">Membrane</keyword>
<dbReference type="KEGG" id="mcan:MCAN360_0217"/>
<dbReference type="EMBL" id="AP014631">
    <property type="protein sequence ID" value="BAP39451.1"/>
    <property type="molecule type" value="Genomic_DNA"/>
</dbReference>